<dbReference type="InterPro" id="IPR007274">
    <property type="entry name" value="Cop_transporter"/>
</dbReference>
<keyword evidence="6" id="KW-0406">Ion transport</keyword>
<organism evidence="7 8">
    <name type="scientific">Quercus lobata</name>
    <name type="common">Valley oak</name>
    <dbReference type="NCBI Taxonomy" id="97700"/>
    <lineage>
        <taxon>Eukaryota</taxon>
        <taxon>Viridiplantae</taxon>
        <taxon>Streptophyta</taxon>
        <taxon>Embryophyta</taxon>
        <taxon>Tracheophyta</taxon>
        <taxon>Spermatophyta</taxon>
        <taxon>Magnoliopsida</taxon>
        <taxon>eudicotyledons</taxon>
        <taxon>Gunneridae</taxon>
        <taxon>Pentapetalae</taxon>
        <taxon>rosids</taxon>
        <taxon>fabids</taxon>
        <taxon>Fagales</taxon>
        <taxon>Fagaceae</taxon>
        <taxon>Quercus</taxon>
    </lineage>
</organism>
<dbReference type="PANTHER" id="PTHR12483">
    <property type="entry name" value="SOLUTE CARRIER FAMILY 31 COPPER TRANSPORTERS"/>
    <property type="match status" value="1"/>
</dbReference>
<proteinExistence type="inferred from homology"/>
<evidence type="ECO:0000256" key="6">
    <source>
        <dbReference type="RuleBase" id="RU367022"/>
    </source>
</evidence>
<dbReference type="InParanoid" id="A0A7N2KP90"/>
<evidence type="ECO:0000256" key="1">
    <source>
        <dbReference type="ARBA" id="ARBA00006921"/>
    </source>
</evidence>
<feature type="transmembrane region" description="Helical" evidence="6">
    <location>
        <begin position="105"/>
        <end position="124"/>
    </location>
</feature>
<dbReference type="PANTHER" id="PTHR12483:SF24">
    <property type="entry name" value="COPPER TRANSPORTER 2-RELATED"/>
    <property type="match status" value="1"/>
</dbReference>
<keyword evidence="3 6" id="KW-0187">Copper transport</keyword>
<dbReference type="Proteomes" id="UP000594261">
    <property type="component" value="Chromosome 1"/>
</dbReference>
<evidence type="ECO:0000313" key="7">
    <source>
        <dbReference type="EnsemblPlants" id="QL01p028394:mrna:CDS:1"/>
    </source>
</evidence>
<dbReference type="EnsemblPlants" id="QL01p028394:mrna">
    <property type="protein sequence ID" value="QL01p028394:mrna:CDS:1"/>
    <property type="gene ID" value="QL01p028394"/>
</dbReference>
<sequence>MDDDNMSDMNNPTAGMDPNMVMTHMTFFWSKNANILFSDWPGTHTSMYVLALVFVFVLSIFVEWLRHCQVMKPGPKHLGVGLIQTFLHALTTALAFMVMLAVMSFNVGIFLVAVAGHSMGFLLFRSRVFNDSDTKSCPHNVCPLSC</sequence>
<keyword evidence="5 6" id="KW-0472">Membrane</keyword>
<comment type="subcellular location">
    <subcellularLocation>
        <location evidence="6">Membrane</location>
        <topology evidence="6">Multi-pass membrane protein</topology>
    </subcellularLocation>
</comment>
<keyword evidence="8" id="KW-1185">Reference proteome</keyword>
<feature type="transmembrane region" description="Helical" evidence="6">
    <location>
        <begin position="77"/>
        <end position="99"/>
    </location>
</feature>
<dbReference type="Gramene" id="QL01p028394:mrna">
    <property type="protein sequence ID" value="QL01p028394:mrna:CDS:1"/>
    <property type="gene ID" value="QL01p028394"/>
</dbReference>
<evidence type="ECO:0000256" key="5">
    <source>
        <dbReference type="ARBA" id="ARBA00023136"/>
    </source>
</evidence>
<dbReference type="GO" id="GO:0005886">
    <property type="term" value="C:plasma membrane"/>
    <property type="evidence" value="ECO:0007669"/>
    <property type="project" value="TreeGrafter"/>
</dbReference>
<evidence type="ECO:0000256" key="2">
    <source>
        <dbReference type="ARBA" id="ARBA00022692"/>
    </source>
</evidence>
<feature type="transmembrane region" description="Helical" evidence="6">
    <location>
        <begin position="46"/>
        <end position="65"/>
    </location>
</feature>
<protein>
    <recommendedName>
        <fullName evidence="6">Copper transport protein</fullName>
    </recommendedName>
</protein>
<evidence type="ECO:0000256" key="4">
    <source>
        <dbReference type="ARBA" id="ARBA00022989"/>
    </source>
</evidence>
<dbReference type="OMA" id="CRWLESH"/>
<dbReference type="FunCoup" id="A0A7N2KP90">
    <property type="interactions" value="1761"/>
</dbReference>
<dbReference type="GO" id="GO:0005375">
    <property type="term" value="F:copper ion transmembrane transporter activity"/>
    <property type="evidence" value="ECO:0007669"/>
    <property type="project" value="UniProtKB-UniRule"/>
</dbReference>
<dbReference type="EMBL" id="LRBV02000001">
    <property type="status" value="NOT_ANNOTATED_CDS"/>
    <property type="molecule type" value="Genomic_DNA"/>
</dbReference>
<reference evidence="7" key="2">
    <citation type="submission" date="2021-01" db="UniProtKB">
        <authorList>
            <consortium name="EnsemblPlants"/>
        </authorList>
    </citation>
    <scope>IDENTIFICATION</scope>
</reference>
<keyword evidence="6" id="KW-0186">Copper</keyword>
<accession>A0A7N2KP90</accession>
<name>A0A7N2KP90_QUELO</name>
<dbReference type="Pfam" id="PF04145">
    <property type="entry name" value="Ctr"/>
    <property type="match status" value="2"/>
</dbReference>
<keyword evidence="6" id="KW-0813">Transport</keyword>
<keyword evidence="4 6" id="KW-1133">Transmembrane helix</keyword>
<evidence type="ECO:0000313" key="8">
    <source>
        <dbReference type="Proteomes" id="UP000594261"/>
    </source>
</evidence>
<evidence type="ECO:0000256" key="3">
    <source>
        <dbReference type="ARBA" id="ARBA00022796"/>
    </source>
</evidence>
<dbReference type="AlphaFoldDB" id="A0A7N2KP90"/>
<keyword evidence="2 6" id="KW-0812">Transmembrane</keyword>
<comment type="similarity">
    <text evidence="1 6">Belongs to the copper transporter (Ctr) (TC 1.A.56) family. SLC31A subfamily.</text>
</comment>
<reference evidence="7 8" key="1">
    <citation type="journal article" date="2016" name="G3 (Bethesda)">
        <title>First Draft Assembly and Annotation of the Genome of a California Endemic Oak Quercus lobata Nee (Fagaceae).</title>
        <authorList>
            <person name="Sork V.L."/>
            <person name="Fitz-Gibbon S.T."/>
            <person name="Puiu D."/>
            <person name="Crepeau M."/>
            <person name="Gugger P.F."/>
            <person name="Sherman R."/>
            <person name="Stevens K."/>
            <person name="Langley C.H."/>
            <person name="Pellegrini M."/>
            <person name="Salzberg S.L."/>
        </authorList>
    </citation>
    <scope>NUCLEOTIDE SEQUENCE [LARGE SCALE GENOMIC DNA]</scope>
    <source>
        <strain evidence="7 8">cv. SW786</strain>
    </source>
</reference>